<evidence type="ECO:0000313" key="3">
    <source>
        <dbReference type="Proteomes" id="UP000000602"/>
    </source>
</evidence>
<dbReference type="AlphaFoldDB" id="Q6ANR7"/>
<feature type="compositionally biased region" description="Polar residues" evidence="1">
    <location>
        <begin position="40"/>
        <end position="53"/>
    </location>
</feature>
<protein>
    <submittedName>
        <fullName evidence="2">Uncharacterized protein</fullName>
    </submittedName>
</protein>
<keyword evidence="3" id="KW-1185">Reference proteome</keyword>
<name>Q6ANR7_DESPS</name>
<reference evidence="3" key="1">
    <citation type="journal article" date="2004" name="Environ. Microbiol.">
        <title>The genome of Desulfotalea psychrophila, a sulfate-reducing bacterium from permanently cold Arctic sediments.</title>
        <authorList>
            <person name="Rabus R."/>
            <person name="Ruepp A."/>
            <person name="Frickey T."/>
            <person name="Rattei T."/>
            <person name="Fartmann B."/>
            <person name="Stark M."/>
            <person name="Bauer M."/>
            <person name="Zibat A."/>
            <person name="Lombardot T."/>
            <person name="Becker I."/>
            <person name="Amann J."/>
            <person name="Gellner K."/>
            <person name="Teeling H."/>
            <person name="Leuschner W.D."/>
            <person name="Gloeckner F.-O."/>
            <person name="Lupas A.N."/>
            <person name="Amann R."/>
            <person name="Klenk H.-P."/>
        </authorList>
    </citation>
    <scope>NUCLEOTIDE SEQUENCE [LARGE SCALE GENOMIC DNA]</scope>
    <source>
        <strain evidence="3">DSM 12343 / LSv54</strain>
    </source>
</reference>
<evidence type="ECO:0000313" key="2">
    <source>
        <dbReference type="EMBL" id="CAG36007.1"/>
    </source>
</evidence>
<dbReference type="STRING" id="177439.DP1278"/>
<sequence length="53" mass="6183">MLTCRRDAINRRLYLLVKCISPSRYDRTPLKNDLSPKKYSPSQKKTTSPPLEC</sequence>
<evidence type="ECO:0000256" key="1">
    <source>
        <dbReference type="SAM" id="MobiDB-lite"/>
    </source>
</evidence>
<dbReference type="KEGG" id="dps:DP1278"/>
<dbReference type="EMBL" id="CR522870">
    <property type="protein sequence ID" value="CAG36007.1"/>
    <property type="molecule type" value="Genomic_DNA"/>
</dbReference>
<organism evidence="2 3">
    <name type="scientific">Desulfotalea psychrophila (strain LSv54 / DSM 12343)</name>
    <dbReference type="NCBI Taxonomy" id="177439"/>
    <lineage>
        <taxon>Bacteria</taxon>
        <taxon>Pseudomonadati</taxon>
        <taxon>Thermodesulfobacteriota</taxon>
        <taxon>Desulfobulbia</taxon>
        <taxon>Desulfobulbales</taxon>
        <taxon>Desulfocapsaceae</taxon>
        <taxon>Desulfotalea</taxon>
    </lineage>
</organism>
<dbReference type="Proteomes" id="UP000000602">
    <property type="component" value="Chromosome"/>
</dbReference>
<feature type="compositionally biased region" description="Basic and acidic residues" evidence="1">
    <location>
        <begin position="25"/>
        <end position="36"/>
    </location>
</feature>
<gene>
    <name evidence="2" type="ordered locus">DP1278</name>
</gene>
<proteinExistence type="predicted"/>
<dbReference type="HOGENOM" id="CLU_3060935_0_0_7"/>
<accession>Q6ANR7</accession>
<feature type="region of interest" description="Disordered" evidence="1">
    <location>
        <begin position="25"/>
        <end position="53"/>
    </location>
</feature>